<dbReference type="CDD" id="cd02440">
    <property type="entry name" value="AdoMet_MTases"/>
    <property type="match status" value="1"/>
</dbReference>
<dbReference type="GO" id="GO:0032259">
    <property type="term" value="P:methylation"/>
    <property type="evidence" value="ECO:0007669"/>
    <property type="project" value="UniProtKB-KW"/>
</dbReference>
<protein>
    <submittedName>
        <fullName evidence="3">Class I SAM-dependent methyltransferase</fullName>
        <ecNumber evidence="3">2.1.1.-</ecNumber>
    </submittedName>
</protein>
<accession>A0ABV9SK92</accession>
<evidence type="ECO:0000313" key="3">
    <source>
        <dbReference type="EMBL" id="MFC4866326.1"/>
    </source>
</evidence>
<proteinExistence type="predicted"/>
<feature type="compositionally biased region" description="Pro residues" evidence="1">
    <location>
        <begin position="1"/>
        <end position="12"/>
    </location>
</feature>
<dbReference type="EMBL" id="JBHSIY010000006">
    <property type="protein sequence ID" value="MFC4866326.1"/>
    <property type="molecule type" value="Genomic_DNA"/>
</dbReference>
<keyword evidence="3" id="KW-0489">Methyltransferase</keyword>
<keyword evidence="4" id="KW-1185">Reference proteome</keyword>
<name>A0ABV9SK92_9ACTN</name>
<dbReference type="SUPFAM" id="SSF53335">
    <property type="entry name" value="S-adenosyl-L-methionine-dependent methyltransferases"/>
    <property type="match status" value="1"/>
</dbReference>
<dbReference type="InterPro" id="IPR013217">
    <property type="entry name" value="Methyltransf_12"/>
</dbReference>
<dbReference type="Proteomes" id="UP001595858">
    <property type="component" value="Unassembled WGS sequence"/>
</dbReference>
<evidence type="ECO:0000259" key="2">
    <source>
        <dbReference type="Pfam" id="PF08242"/>
    </source>
</evidence>
<dbReference type="Gene3D" id="3.40.50.150">
    <property type="entry name" value="Vaccinia Virus protein VP39"/>
    <property type="match status" value="1"/>
</dbReference>
<sequence>MSAHPPASPEPAPGSATASAAPDPRVWSRRNMARLYDLLVIHGTYRWLWGCPQQRVAALYAAAIQAGDRVLEVGPGAGYFLDRIGRADLDVHLLDINDGPLHTTATRLARYRPATHLHNAVQPFPLEENSIDVAVLSMVLHCLPGSSIAEKTPVLDHIATVVRPGGAFIGATVLSSGVDTSSVGRTGSRYLNAKGIFHNSGDSLTDLTRVLHERFADVRLGVCGSVALWRVSTR</sequence>
<dbReference type="GO" id="GO:0008168">
    <property type="term" value="F:methyltransferase activity"/>
    <property type="evidence" value="ECO:0007669"/>
    <property type="project" value="UniProtKB-KW"/>
</dbReference>
<feature type="domain" description="Methyltransferase type 12" evidence="2">
    <location>
        <begin position="71"/>
        <end position="167"/>
    </location>
</feature>
<gene>
    <name evidence="3" type="ORF">ACFPCZ_06760</name>
</gene>
<dbReference type="InterPro" id="IPR029063">
    <property type="entry name" value="SAM-dependent_MTases_sf"/>
</dbReference>
<reference evidence="4" key="1">
    <citation type="journal article" date="2019" name="Int. J. Syst. Evol. Microbiol.">
        <title>The Global Catalogue of Microorganisms (GCM) 10K type strain sequencing project: providing services to taxonomists for standard genome sequencing and annotation.</title>
        <authorList>
            <consortium name="The Broad Institute Genomics Platform"/>
            <consortium name="The Broad Institute Genome Sequencing Center for Infectious Disease"/>
            <person name="Wu L."/>
            <person name="Ma J."/>
        </authorList>
    </citation>
    <scope>NUCLEOTIDE SEQUENCE [LARGE SCALE GENOMIC DNA]</scope>
    <source>
        <strain evidence="4">CGMCC 4.7304</strain>
    </source>
</reference>
<feature type="compositionally biased region" description="Low complexity" evidence="1">
    <location>
        <begin position="13"/>
        <end position="22"/>
    </location>
</feature>
<evidence type="ECO:0000313" key="4">
    <source>
        <dbReference type="Proteomes" id="UP001595858"/>
    </source>
</evidence>
<evidence type="ECO:0000256" key="1">
    <source>
        <dbReference type="SAM" id="MobiDB-lite"/>
    </source>
</evidence>
<comment type="caution">
    <text evidence="3">The sequence shown here is derived from an EMBL/GenBank/DDBJ whole genome shotgun (WGS) entry which is preliminary data.</text>
</comment>
<feature type="region of interest" description="Disordered" evidence="1">
    <location>
        <begin position="1"/>
        <end position="22"/>
    </location>
</feature>
<organism evidence="3 4">
    <name type="scientific">Streptomonospora arabica</name>
    <dbReference type="NCBI Taxonomy" id="412417"/>
    <lineage>
        <taxon>Bacteria</taxon>
        <taxon>Bacillati</taxon>
        <taxon>Actinomycetota</taxon>
        <taxon>Actinomycetes</taxon>
        <taxon>Streptosporangiales</taxon>
        <taxon>Nocardiopsidaceae</taxon>
        <taxon>Streptomonospora</taxon>
    </lineage>
</organism>
<dbReference type="RefSeq" id="WP_344139879.1">
    <property type="nucleotide sequence ID" value="NZ_BAAAQI010000001.1"/>
</dbReference>
<dbReference type="Pfam" id="PF08242">
    <property type="entry name" value="Methyltransf_12"/>
    <property type="match status" value="1"/>
</dbReference>
<keyword evidence="3" id="KW-0808">Transferase</keyword>
<dbReference type="EC" id="2.1.1.-" evidence="3"/>